<dbReference type="OrthoDB" id="7078775at2"/>
<dbReference type="Proteomes" id="UP000199657">
    <property type="component" value="Unassembled WGS sequence"/>
</dbReference>
<name>A0A1H8V6X2_9GAMM</name>
<accession>A0A1H8V6X2</accession>
<organism evidence="2 3">
    <name type="scientific">Aquisalimonas asiatica</name>
    <dbReference type="NCBI Taxonomy" id="406100"/>
    <lineage>
        <taxon>Bacteria</taxon>
        <taxon>Pseudomonadati</taxon>
        <taxon>Pseudomonadota</taxon>
        <taxon>Gammaproteobacteria</taxon>
        <taxon>Chromatiales</taxon>
        <taxon>Ectothiorhodospiraceae</taxon>
        <taxon>Aquisalimonas</taxon>
    </lineage>
</organism>
<keyword evidence="1" id="KW-0732">Signal</keyword>
<dbReference type="RefSeq" id="WP_091645674.1">
    <property type="nucleotide sequence ID" value="NZ_FOEG01000010.1"/>
</dbReference>
<reference evidence="2 3" key="1">
    <citation type="submission" date="2016-10" db="EMBL/GenBank/DDBJ databases">
        <authorList>
            <person name="de Groot N.N."/>
        </authorList>
    </citation>
    <scope>NUCLEOTIDE SEQUENCE [LARGE SCALE GENOMIC DNA]</scope>
    <source>
        <strain evidence="2 3">CGMCC 1.6291</strain>
    </source>
</reference>
<evidence type="ECO:0000313" key="2">
    <source>
        <dbReference type="EMBL" id="SEP10994.1"/>
    </source>
</evidence>
<proteinExistence type="predicted"/>
<evidence type="ECO:0000256" key="1">
    <source>
        <dbReference type="SAM" id="SignalP"/>
    </source>
</evidence>
<keyword evidence="3" id="KW-1185">Reference proteome</keyword>
<feature type="chain" id="PRO_5011457636" description="Outer membrane protein beta-barrel domain-containing protein" evidence="1">
    <location>
        <begin position="23"/>
        <end position="171"/>
    </location>
</feature>
<dbReference type="STRING" id="406100.SAMN04488052_11032"/>
<evidence type="ECO:0000313" key="3">
    <source>
        <dbReference type="Proteomes" id="UP000199657"/>
    </source>
</evidence>
<sequence length="171" mass="17915">MRKTITALTLSSALIAAGAAQAQTPGQGNFHLSITDLFSEPLSSADPGAPGLNPPDSPTYNFGYFVSDDIMPYGSLIVSSGDDTNLLLRGGSRFYMIPGDTGNLRTFIDGELTYWSNGNDALGLGSHFGLEYFVSSNFSVSGRVGAEFVNPDEGDSSITIGSAGASANFYF</sequence>
<evidence type="ECO:0008006" key="4">
    <source>
        <dbReference type="Google" id="ProtNLM"/>
    </source>
</evidence>
<gene>
    <name evidence="2" type="ORF">SAMN04488052_11032</name>
</gene>
<protein>
    <recommendedName>
        <fullName evidence="4">Outer membrane protein beta-barrel domain-containing protein</fullName>
    </recommendedName>
</protein>
<dbReference type="EMBL" id="FOEG01000010">
    <property type="protein sequence ID" value="SEP10994.1"/>
    <property type="molecule type" value="Genomic_DNA"/>
</dbReference>
<dbReference type="AlphaFoldDB" id="A0A1H8V6X2"/>
<feature type="signal peptide" evidence="1">
    <location>
        <begin position="1"/>
        <end position="22"/>
    </location>
</feature>